<protein>
    <submittedName>
        <fullName evidence="1">Uncharacterized protein</fullName>
    </submittedName>
</protein>
<evidence type="ECO:0000313" key="1">
    <source>
        <dbReference type="EMBL" id="TDD44974.1"/>
    </source>
</evidence>
<reference evidence="1 2" key="1">
    <citation type="submission" date="2019-03" db="EMBL/GenBank/DDBJ databases">
        <title>Draft genome sequences of novel Actinobacteria.</title>
        <authorList>
            <person name="Sahin N."/>
            <person name="Ay H."/>
            <person name="Saygin H."/>
        </authorList>
    </citation>
    <scope>NUCLEOTIDE SEQUENCE [LARGE SCALE GENOMIC DNA]</scope>
    <source>
        <strain evidence="1 2">CH32</strain>
    </source>
</reference>
<sequence>MAPATRAAWTFTSEAPASGTAPVPLLFIDYDLRLDLENTAPRGLPYTFGVNVSQSQPQGPNVAAAKVWASFDDGVNWQELTVRGGQGLSTVGVKHPARGGSGFVSLRVQAADTAGNTIEQTIIWAYRLR</sequence>
<evidence type="ECO:0000313" key="2">
    <source>
        <dbReference type="Proteomes" id="UP000295302"/>
    </source>
</evidence>
<dbReference type="OrthoDB" id="614750at2"/>
<dbReference type="EMBL" id="SMKQ01000087">
    <property type="protein sequence ID" value="TDD44974.1"/>
    <property type="molecule type" value="Genomic_DNA"/>
</dbReference>
<keyword evidence="2" id="KW-1185">Reference proteome</keyword>
<proteinExistence type="predicted"/>
<name>A0A4R4YLB9_9ACTN</name>
<gene>
    <name evidence="1" type="ORF">E1286_25315</name>
</gene>
<comment type="caution">
    <text evidence="1">The sequence shown here is derived from an EMBL/GenBank/DDBJ whole genome shotgun (WGS) entry which is preliminary data.</text>
</comment>
<dbReference type="RefSeq" id="WP_132616102.1">
    <property type="nucleotide sequence ID" value="NZ_SMKQ01000087.1"/>
</dbReference>
<organism evidence="1 2">
    <name type="scientific">Nonomuraea terrae</name>
    <dbReference type="NCBI Taxonomy" id="2530383"/>
    <lineage>
        <taxon>Bacteria</taxon>
        <taxon>Bacillati</taxon>
        <taxon>Actinomycetota</taxon>
        <taxon>Actinomycetes</taxon>
        <taxon>Streptosporangiales</taxon>
        <taxon>Streptosporangiaceae</taxon>
        <taxon>Nonomuraea</taxon>
    </lineage>
</organism>
<dbReference type="Proteomes" id="UP000295302">
    <property type="component" value="Unassembled WGS sequence"/>
</dbReference>
<dbReference type="AlphaFoldDB" id="A0A4R4YLB9"/>
<accession>A0A4R4YLB9</accession>